<dbReference type="Gene3D" id="2.40.10.350">
    <property type="entry name" value="Rod shape-determining protein MreC, domain 2"/>
    <property type="match status" value="1"/>
</dbReference>
<dbReference type="InterPro" id="IPR042177">
    <property type="entry name" value="Cell/Rod_1"/>
</dbReference>
<reference evidence="7" key="1">
    <citation type="submission" date="2017-09" db="EMBL/GenBank/DDBJ databases">
        <title>Depth-based differentiation of microbial function through sediment-hosted aquifers and enrichment of novel symbionts in the deep terrestrial subsurface.</title>
        <authorList>
            <person name="Probst A.J."/>
            <person name="Ladd B."/>
            <person name="Jarett J.K."/>
            <person name="Geller-Mcgrath D.E."/>
            <person name="Sieber C.M.K."/>
            <person name="Emerson J.B."/>
            <person name="Anantharaman K."/>
            <person name="Thomas B.C."/>
            <person name="Malmstrom R."/>
            <person name="Stieglmeier M."/>
            <person name="Klingl A."/>
            <person name="Woyke T."/>
            <person name="Ryan C.M."/>
            <person name="Banfield J.F."/>
        </authorList>
    </citation>
    <scope>NUCLEOTIDE SEQUENCE [LARGE SCALE GENOMIC DNA]</scope>
</reference>
<proteinExistence type="inferred from homology"/>
<dbReference type="PIRSF" id="PIRSF038471">
    <property type="entry name" value="MreC"/>
    <property type="match status" value="1"/>
</dbReference>
<gene>
    <name evidence="6" type="ORF">COX81_00025</name>
</gene>
<evidence type="ECO:0000313" key="7">
    <source>
        <dbReference type="Proteomes" id="UP000228568"/>
    </source>
</evidence>
<dbReference type="InterPro" id="IPR042175">
    <property type="entry name" value="Cell/Rod_MreC_2"/>
</dbReference>
<evidence type="ECO:0000313" key="6">
    <source>
        <dbReference type="EMBL" id="PIZ95933.1"/>
    </source>
</evidence>
<feature type="domain" description="Rod shape-determining protein MreC beta-barrel core" evidence="5">
    <location>
        <begin position="82"/>
        <end position="229"/>
    </location>
</feature>
<evidence type="ECO:0000256" key="2">
    <source>
        <dbReference type="ARBA" id="ARBA00013855"/>
    </source>
</evidence>
<comment type="caution">
    <text evidence="6">The sequence shown here is derived from an EMBL/GenBank/DDBJ whole genome shotgun (WGS) entry which is preliminary data.</text>
</comment>
<dbReference type="PANTHER" id="PTHR34138:SF1">
    <property type="entry name" value="CELL SHAPE-DETERMINING PROTEIN MREC"/>
    <property type="match status" value="1"/>
</dbReference>
<sequence length="230" mass="25194">RSLIIPTSKSVYEISLSIGDGQEKFSSPTELEIAYKNLKEKYTTRQIDAVEFEKLKIDNESLREQLSFISASSSYHSVGGEVIGKNIDPLGSTLVLRVFPEFGVEVDDPVIVDNGILIGTVSRVDYGIVTVRLIDDNSSKIAATVVNKEYTVGVIEGGYGLSIRMNFIPQNEVIEVGNLVVTSGMEISIPYGLLIGTVESVEKEPYQPFQSAIITPVKLLSHIRLVSIII</sequence>
<comment type="similarity">
    <text evidence="1">Belongs to the MreC family.</text>
</comment>
<dbReference type="GO" id="GO:0008360">
    <property type="term" value="P:regulation of cell shape"/>
    <property type="evidence" value="ECO:0007669"/>
    <property type="project" value="UniProtKB-KW"/>
</dbReference>
<evidence type="ECO:0000256" key="4">
    <source>
        <dbReference type="ARBA" id="ARBA00032089"/>
    </source>
</evidence>
<accession>A0A2M7VAX5</accession>
<evidence type="ECO:0000256" key="1">
    <source>
        <dbReference type="ARBA" id="ARBA00009369"/>
    </source>
</evidence>
<dbReference type="InterPro" id="IPR055342">
    <property type="entry name" value="MreC_beta-barrel_core"/>
</dbReference>
<dbReference type="InterPro" id="IPR007221">
    <property type="entry name" value="MreC"/>
</dbReference>
<name>A0A2M7VAX5_9BACT</name>
<dbReference type="AlphaFoldDB" id="A0A2M7VAX5"/>
<dbReference type="Gene3D" id="2.40.10.340">
    <property type="entry name" value="Rod shape-determining protein MreC, domain 1"/>
    <property type="match status" value="1"/>
</dbReference>
<dbReference type="Proteomes" id="UP000228568">
    <property type="component" value="Unassembled WGS sequence"/>
</dbReference>
<evidence type="ECO:0000259" key="5">
    <source>
        <dbReference type="Pfam" id="PF04085"/>
    </source>
</evidence>
<organism evidence="6 7">
    <name type="scientific">Candidatus Magasanikbacteria bacterium CG_4_10_14_0_2_um_filter_37_12</name>
    <dbReference type="NCBI Taxonomy" id="1974637"/>
    <lineage>
        <taxon>Bacteria</taxon>
        <taxon>Candidatus Magasanikiibacteriota</taxon>
    </lineage>
</organism>
<evidence type="ECO:0000256" key="3">
    <source>
        <dbReference type="ARBA" id="ARBA00022960"/>
    </source>
</evidence>
<feature type="non-terminal residue" evidence="6">
    <location>
        <position position="1"/>
    </location>
</feature>
<dbReference type="PANTHER" id="PTHR34138">
    <property type="entry name" value="CELL SHAPE-DETERMINING PROTEIN MREC"/>
    <property type="match status" value="1"/>
</dbReference>
<dbReference type="EMBL" id="PFPK01000001">
    <property type="protein sequence ID" value="PIZ95933.1"/>
    <property type="molecule type" value="Genomic_DNA"/>
</dbReference>
<dbReference type="GO" id="GO:0005886">
    <property type="term" value="C:plasma membrane"/>
    <property type="evidence" value="ECO:0007669"/>
    <property type="project" value="TreeGrafter"/>
</dbReference>
<dbReference type="Pfam" id="PF04085">
    <property type="entry name" value="MreC"/>
    <property type="match status" value="1"/>
</dbReference>
<keyword evidence="3" id="KW-0133">Cell shape</keyword>
<protein>
    <recommendedName>
        <fullName evidence="2">Cell shape-determining protein MreC</fullName>
    </recommendedName>
    <alternativeName>
        <fullName evidence="4">Cell shape protein MreC</fullName>
    </alternativeName>
</protein>